<protein>
    <recommendedName>
        <fullName evidence="1">Serine-threonine/tyrosine-protein kinase catalytic domain-containing protein</fullName>
    </recommendedName>
</protein>
<dbReference type="SUPFAM" id="SSF56112">
    <property type="entry name" value="Protein kinase-like (PK-like)"/>
    <property type="match status" value="1"/>
</dbReference>
<dbReference type="GO" id="GO:0004674">
    <property type="term" value="F:protein serine/threonine kinase activity"/>
    <property type="evidence" value="ECO:0007669"/>
    <property type="project" value="TreeGrafter"/>
</dbReference>
<sequence length="111" mass="12651">MKISLTMDLNYSGQLHSLYKLGRLVLSLHIRCSAQGPPRSVLWELITGEQPYSDLDYDTVIGCVLCNTLRPPVPYYCDPAWRSLMERCWSHMLSERPSFAEIALELCAMIA</sequence>
<feature type="domain" description="Serine-threonine/tyrosine-protein kinase catalytic" evidence="1">
    <location>
        <begin position="41"/>
        <end position="105"/>
    </location>
</feature>
<name>A0AAD3XKZ1_NEPGR</name>
<comment type="caution">
    <text evidence="2">The sequence shown here is derived from an EMBL/GenBank/DDBJ whole genome shotgun (WGS) entry which is preliminary data.</text>
</comment>
<evidence type="ECO:0000259" key="1">
    <source>
        <dbReference type="Pfam" id="PF07714"/>
    </source>
</evidence>
<reference evidence="2" key="1">
    <citation type="submission" date="2023-05" db="EMBL/GenBank/DDBJ databases">
        <title>Nepenthes gracilis genome sequencing.</title>
        <authorList>
            <person name="Fukushima K."/>
        </authorList>
    </citation>
    <scope>NUCLEOTIDE SEQUENCE</scope>
    <source>
        <strain evidence="2">SING2019-196</strain>
    </source>
</reference>
<keyword evidence="3" id="KW-1185">Reference proteome</keyword>
<accession>A0AAD3XKZ1</accession>
<evidence type="ECO:0000313" key="2">
    <source>
        <dbReference type="EMBL" id="GMH08161.1"/>
    </source>
</evidence>
<organism evidence="2 3">
    <name type="scientific">Nepenthes gracilis</name>
    <name type="common">Slender pitcher plant</name>
    <dbReference type="NCBI Taxonomy" id="150966"/>
    <lineage>
        <taxon>Eukaryota</taxon>
        <taxon>Viridiplantae</taxon>
        <taxon>Streptophyta</taxon>
        <taxon>Embryophyta</taxon>
        <taxon>Tracheophyta</taxon>
        <taxon>Spermatophyta</taxon>
        <taxon>Magnoliopsida</taxon>
        <taxon>eudicotyledons</taxon>
        <taxon>Gunneridae</taxon>
        <taxon>Pentapetalae</taxon>
        <taxon>Caryophyllales</taxon>
        <taxon>Nepenthaceae</taxon>
        <taxon>Nepenthes</taxon>
    </lineage>
</organism>
<dbReference type="AlphaFoldDB" id="A0AAD3XKZ1"/>
<dbReference type="InterPro" id="IPR001245">
    <property type="entry name" value="Ser-Thr/Tyr_kinase_cat_dom"/>
</dbReference>
<gene>
    <name evidence="2" type="ORF">Nepgr_010001</name>
</gene>
<dbReference type="InterPro" id="IPR011009">
    <property type="entry name" value="Kinase-like_dom_sf"/>
</dbReference>
<dbReference type="Proteomes" id="UP001279734">
    <property type="component" value="Unassembled WGS sequence"/>
</dbReference>
<dbReference type="Gene3D" id="1.10.510.10">
    <property type="entry name" value="Transferase(Phosphotransferase) domain 1"/>
    <property type="match status" value="1"/>
</dbReference>
<dbReference type="InterPro" id="IPR051681">
    <property type="entry name" value="Ser/Thr_Kinases-Pseudokinases"/>
</dbReference>
<dbReference type="EMBL" id="BSYO01000008">
    <property type="protein sequence ID" value="GMH08161.1"/>
    <property type="molecule type" value="Genomic_DNA"/>
</dbReference>
<dbReference type="PANTHER" id="PTHR44329:SF25">
    <property type="entry name" value="PROTEIN KINASE DOMAIN-CONTAINING PROTEIN"/>
    <property type="match status" value="1"/>
</dbReference>
<dbReference type="PANTHER" id="PTHR44329">
    <property type="entry name" value="SERINE/THREONINE-PROTEIN KINASE TNNI3K-RELATED"/>
    <property type="match status" value="1"/>
</dbReference>
<proteinExistence type="predicted"/>
<evidence type="ECO:0000313" key="3">
    <source>
        <dbReference type="Proteomes" id="UP001279734"/>
    </source>
</evidence>
<dbReference type="Pfam" id="PF07714">
    <property type="entry name" value="PK_Tyr_Ser-Thr"/>
    <property type="match status" value="1"/>
</dbReference>